<dbReference type="Pfam" id="PF00072">
    <property type="entry name" value="Response_reg"/>
    <property type="match status" value="1"/>
</dbReference>
<keyword evidence="7" id="KW-0804">Transcription</keyword>
<dbReference type="SMART" id="SM00448">
    <property type="entry name" value="REC"/>
    <property type="match status" value="1"/>
</dbReference>
<evidence type="ECO:0000256" key="6">
    <source>
        <dbReference type="ARBA" id="ARBA00023125"/>
    </source>
</evidence>
<dbReference type="RefSeq" id="WP_209984700.1">
    <property type="nucleotide sequence ID" value="NZ_JBHSVQ010000001.1"/>
</dbReference>
<keyword evidence="2" id="KW-0963">Cytoplasm</keyword>
<comment type="caution">
    <text evidence="11">The sequence shown here is derived from an EMBL/GenBank/DDBJ whole genome shotgun (WGS) entry which is preliminary data.</text>
</comment>
<dbReference type="InterPro" id="IPR009057">
    <property type="entry name" value="Homeodomain-like_sf"/>
</dbReference>
<keyword evidence="3 8" id="KW-0597">Phosphoprotein</keyword>
<reference evidence="12" key="1">
    <citation type="journal article" date="2019" name="Int. J. Syst. Evol. Microbiol.">
        <title>The Global Catalogue of Microorganisms (GCM) 10K type strain sequencing project: providing services to taxonomists for standard genome sequencing and annotation.</title>
        <authorList>
            <consortium name="The Broad Institute Genomics Platform"/>
            <consortium name="The Broad Institute Genome Sequencing Center for Infectious Disease"/>
            <person name="Wu L."/>
            <person name="Ma J."/>
        </authorList>
    </citation>
    <scope>NUCLEOTIDE SEQUENCE [LARGE SCALE GENOMIC DNA]</scope>
    <source>
        <strain evidence="12">CCM 8725</strain>
    </source>
</reference>
<dbReference type="InterPro" id="IPR011006">
    <property type="entry name" value="CheY-like_superfamily"/>
</dbReference>
<dbReference type="SUPFAM" id="SSF46689">
    <property type="entry name" value="Homeodomain-like"/>
    <property type="match status" value="2"/>
</dbReference>
<dbReference type="InterPro" id="IPR051552">
    <property type="entry name" value="HptR"/>
</dbReference>
<sequence length="278" mass="32369">MRQLLIVDDEKNIRCGLRAMIEREAAGRYDIHLACDAFEALDMIVSMKIEILITDIRMPELDGIGLIKKLQEFRPRPAIVIVSGYDDFSYARAAIRYEVNEYLLKPVIREELAEVLERIEEELNVSASNLHLGMERRNTAFEQAEVTVEDSFLQPTSDNIPIQKENEGIEHALQYIHDNYSHNINMMMVSSKVSFNYSYFSQAFRDYTGENFVSYLKRLRINKAKELLRDTEDRIYEIAGRSGFGNTKNFNRVFRESEGVSPLEYRNQQKLLTTLMEQ</sequence>
<evidence type="ECO:0000259" key="9">
    <source>
        <dbReference type="PROSITE" id="PS01124"/>
    </source>
</evidence>
<feature type="domain" description="Response regulatory" evidence="10">
    <location>
        <begin position="3"/>
        <end position="120"/>
    </location>
</feature>
<dbReference type="PRINTS" id="PR00032">
    <property type="entry name" value="HTHARAC"/>
</dbReference>
<evidence type="ECO:0000256" key="4">
    <source>
        <dbReference type="ARBA" id="ARBA00023012"/>
    </source>
</evidence>
<dbReference type="EMBL" id="JBHUKY010000023">
    <property type="protein sequence ID" value="MFD2410965.1"/>
    <property type="molecule type" value="Genomic_DNA"/>
</dbReference>
<dbReference type="Gene3D" id="1.10.10.60">
    <property type="entry name" value="Homeodomain-like"/>
    <property type="match status" value="2"/>
</dbReference>
<gene>
    <name evidence="11" type="ORF">ACFSX3_13835</name>
</gene>
<feature type="domain" description="HTH araC/xylS-type" evidence="9">
    <location>
        <begin position="170"/>
        <end position="268"/>
    </location>
</feature>
<proteinExistence type="predicted"/>
<protein>
    <submittedName>
        <fullName evidence="11">Response regulator</fullName>
    </submittedName>
</protein>
<dbReference type="InterPro" id="IPR001789">
    <property type="entry name" value="Sig_transdc_resp-reg_receiver"/>
</dbReference>
<evidence type="ECO:0000256" key="7">
    <source>
        <dbReference type="ARBA" id="ARBA00023163"/>
    </source>
</evidence>
<organism evidence="11 12">
    <name type="scientific">Paenibacillus rhizoplanae</name>
    <dbReference type="NCBI Taxonomy" id="1917181"/>
    <lineage>
        <taxon>Bacteria</taxon>
        <taxon>Bacillati</taxon>
        <taxon>Bacillota</taxon>
        <taxon>Bacilli</taxon>
        <taxon>Bacillales</taxon>
        <taxon>Paenibacillaceae</taxon>
        <taxon>Paenibacillus</taxon>
    </lineage>
</organism>
<keyword evidence="4" id="KW-0902">Two-component regulatory system</keyword>
<evidence type="ECO:0000256" key="8">
    <source>
        <dbReference type="PROSITE-ProRule" id="PRU00169"/>
    </source>
</evidence>
<evidence type="ECO:0000256" key="3">
    <source>
        <dbReference type="ARBA" id="ARBA00022553"/>
    </source>
</evidence>
<dbReference type="InterPro" id="IPR018060">
    <property type="entry name" value="HTH_AraC"/>
</dbReference>
<comment type="subcellular location">
    <subcellularLocation>
        <location evidence="1">Cytoplasm</location>
    </subcellularLocation>
</comment>
<dbReference type="SMART" id="SM00342">
    <property type="entry name" value="HTH_ARAC"/>
    <property type="match status" value="1"/>
</dbReference>
<feature type="modified residue" description="4-aspartylphosphate" evidence="8">
    <location>
        <position position="55"/>
    </location>
</feature>
<evidence type="ECO:0000256" key="2">
    <source>
        <dbReference type="ARBA" id="ARBA00022490"/>
    </source>
</evidence>
<evidence type="ECO:0000256" key="5">
    <source>
        <dbReference type="ARBA" id="ARBA00023015"/>
    </source>
</evidence>
<dbReference type="CDD" id="cd17536">
    <property type="entry name" value="REC_YesN-like"/>
    <property type="match status" value="1"/>
</dbReference>
<dbReference type="Gene3D" id="3.40.50.2300">
    <property type="match status" value="1"/>
</dbReference>
<dbReference type="Proteomes" id="UP001597448">
    <property type="component" value="Unassembled WGS sequence"/>
</dbReference>
<dbReference type="SUPFAM" id="SSF52172">
    <property type="entry name" value="CheY-like"/>
    <property type="match status" value="1"/>
</dbReference>
<dbReference type="PROSITE" id="PS01124">
    <property type="entry name" value="HTH_ARAC_FAMILY_2"/>
    <property type="match status" value="1"/>
</dbReference>
<keyword evidence="12" id="KW-1185">Reference proteome</keyword>
<evidence type="ECO:0000256" key="1">
    <source>
        <dbReference type="ARBA" id="ARBA00004496"/>
    </source>
</evidence>
<keyword evidence="6" id="KW-0238">DNA-binding</keyword>
<dbReference type="PROSITE" id="PS50110">
    <property type="entry name" value="RESPONSE_REGULATORY"/>
    <property type="match status" value="1"/>
</dbReference>
<evidence type="ECO:0000313" key="11">
    <source>
        <dbReference type="EMBL" id="MFD2410965.1"/>
    </source>
</evidence>
<evidence type="ECO:0000259" key="10">
    <source>
        <dbReference type="PROSITE" id="PS50110"/>
    </source>
</evidence>
<dbReference type="PANTHER" id="PTHR42713:SF3">
    <property type="entry name" value="TRANSCRIPTIONAL REGULATORY PROTEIN HPTR"/>
    <property type="match status" value="1"/>
</dbReference>
<dbReference type="Pfam" id="PF12833">
    <property type="entry name" value="HTH_18"/>
    <property type="match status" value="1"/>
</dbReference>
<keyword evidence="5" id="KW-0805">Transcription regulation</keyword>
<dbReference type="PANTHER" id="PTHR42713">
    <property type="entry name" value="HISTIDINE KINASE-RELATED"/>
    <property type="match status" value="1"/>
</dbReference>
<accession>A0ABW5FAG6</accession>
<evidence type="ECO:0000313" key="12">
    <source>
        <dbReference type="Proteomes" id="UP001597448"/>
    </source>
</evidence>
<dbReference type="InterPro" id="IPR020449">
    <property type="entry name" value="Tscrpt_reg_AraC-type_HTH"/>
</dbReference>
<name>A0ABW5FAG6_9BACL</name>